<dbReference type="EMBL" id="QGNW01002633">
    <property type="protein sequence ID" value="RVW13974.1"/>
    <property type="molecule type" value="Genomic_DNA"/>
</dbReference>
<dbReference type="InterPro" id="IPR006867">
    <property type="entry name" value="DUF632"/>
</dbReference>
<proteinExistence type="predicted"/>
<evidence type="ECO:0000313" key="8">
    <source>
        <dbReference type="EMBL" id="RVW13974.1"/>
    </source>
</evidence>
<dbReference type="InterPro" id="IPR035896">
    <property type="entry name" value="AN1-like_Znf"/>
</dbReference>
<evidence type="ECO:0000256" key="6">
    <source>
        <dbReference type="SAM" id="Phobius"/>
    </source>
</evidence>
<dbReference type="Proteomes" id="UP000288805">
    <property type="component" value="Unassembled WGS sequence"/>
</dbReference>
<dbReference type="OrthoDB" id="428577at2759"/>
<keyword evidence="4" id="KW-0862">Zinc</keyword>
<feature type="transmembrane region" description="Helical" evidence="6">
    <location>
        <begin position="20"/>
        <end position="39"/>
    </location>
</feature>
<organism evidence="8 9">
    <name type="scientific">Vitis vinifera</name>
    <name type="common">Grape</name>
    <dbReference type="NCBI Taxonomy" id="29760"/>
    <lineage>
        <taxon>Eukaryota</taxon>
        <taxon>Viridiplantae</taxon>
        <taxon>Streptophyta</taxon>
        <taxon>Embryophyta</taxon>
        <taxon>Tracheophyta</taxon>
        <taxon>Spermatophyta</taxon>
        <taxon>Magnoliopsida</taxon>
        <taxon>eudicotyledons</taxon>
        <taxon>Gunneridae</taxon>
        <taxon>Pentapetalae</taxon>
        <taxon>rosids</taxon>
        <taxon>Vitales</taxon>
        <taxon>Vitaceae</taxon>
        <taxon>Viteae</taxon>
        <taxon>Vitis</taxon>
    </lineage>
</organism>
<name>A0A438BSM5_VITVI</name>
<evidence type="ECO:0000256" key="1">
    <source>
        <dbReference type="ARBA" id="ARBA00003732"/>
    </source>
</evidence>
<evidence type="ECO:0000256" key="3">
    <source>
        <dbReference type="ARBA" id="ARBA00022771"/>
    </source>
</evidence>
<evidence type="ECO:0000256" key="4">
    <source>
        <dbReference type="ARBA" id="ARBA00022833"/>
    </source>
</evidence>
<keyword evidence="2" id="KW-0479">Metal-binding</keyword>
<evidence type="ECO:0000256" key="5">
    <source>
        <dbReference type="PROSITE-ProRule" id="PRU00449"/>
    </source>
</evidence>
<dbReference type="Gene3D" id="4.10.1110.10">
    <property type="entry name" value="AN1-like Zinc finger"/>
    <property type="match status" value="1"/>
</dbReference>
<accession>A0A438BSM5</accession>
<dbReference type="FunFam" id="4.10.1110.10:FF:000001">
    <property type="entry name" value="Zinc finger AN1-type containing 6"/>
    <property type="match status" value="1"/>
</dbReference>
<comment type="caution">
    <text evidence="8">The sequence shown here is derived from an EMBL/GenBank/DDBJ whole genome shotgun (WGS) entry which is preliminary data.</text>
</comment>
<dbReference type="PANTHER" id="PTHR10634">
    <property type="entry name" value="AN1-TYPE ZINC FINGER PROTEIN"/>
    <property type="match status" value="1"/>
</dbReference>
<evidence type="ECO:0000256" key="2">
    <source>
        <dbReference type="ARBA" id="ARBA00022723"/>
    </source>
</evidence>
<protein>
    <submittedName>
        <fullName evidence="8">Zinc finger A20 and AN1 domain-containing stress-associated protein 5</fullName>
    </submittedName>
</protein>
<dbReference type="SMART" id="SM00154">
    <property type="entry name" value="ZnF_AN1"/>
    <property type="match status" value="1"/>
</dbReference>
<evidence type="ECO:0000313" key="9">
    <source>
        <dbReference type="Proteomes" id="UP000288805"/>
    </source>
</evidence>
<dbReference type="InterPro" id="IPR050652">
    <property type="entry name" value="AN1_A20_ZnFinger"/>
</dbReference>
<keyword evidence="6" id="KW-1133">Transmembrane helix</keyword>
<dbReference type="AlphaFoldDB" id="A0A438BSM5"/>
<dbReference type="PANTHER" id="PTHR10634:SF87">
    <property type="entry name" value="ZINC FINGER AN1 DOMAIN-CONTAINING STRESS-ASSOCIATED PROTEIN 15-LIKE"/>
    <property type="match status" value="1"/>
</dbReference>
<dbReference type="InterPro" id="IPR000058">
    <property type="entry name" value="Znf_AN1"/>
</dbReference>
<dbReference type="PROSITE" id="PS51039">
    <property type="entry name" value="ZF_AN1"/>
    <property type="match status" value="1"/>
</dbReference>
<feature type="domain" description="AN1-type" evidence="7">
    <location>
        <begin position="71"/>
        <end position="117"/>
    </location>
</feature>
<dbReference type="SUPFAM" id="SSF118310">
    <property type="entry name" value="AN1-like Zinc finger"/>
    <property type="match status" value="1"/>
</dbReference>
<dbReference type="GO" id="GO:0008270">
    <property type="term" value="F:zinc ion binding"/>
    <property type="evidence" value="ECO:0007669"/>
    <property type="project" value="UniProtKB-KW"/>
</dbReference>
<dbReference type="Pfam" id="PF04782">
    <property type="entry name" value="DUF632"/>
    <property type="match status" value="1"/>
</dbReference>
<dbReference type="Pfam" id="PF01428">
    <property type="entry name" value="zf-AN1"/>
    <property type="match status" value="1"/>
</dbReference>
<reference evidence="8 9" key="1">
    <citation type="journal article" date="2018" name="PLoS Genet.">
        <title>Population sequencing reveals clonal diversity and ancestral inbreeding in the grapevine cultivar Chardonnay.</title>
        <authorList>
            <person name="Roach M.J."/>
            <person name="Johnson D.L."/>
            <person name="Bohlmann J."/>
            <person name="van Vuuren H.J."/>
            <person name="Jones S.J."/>
            <person name="Pretorius I.S."/>
            <person name="Schmidt S.A."/>
            <person name="Borneman A.R."/>
        </authorList>
    </citation>
    <scope>NUCLEOTIDE SEQUENCE [LARGE SCALE GENOMIC DNA]</scope>
    <source>
        <strain evidence="9">cv. Chardonnay</strain>
        <tissue evidence="8">Leaf</tissue>
    </source>
</reference>
<comment type="function">
    <text evidence="1">May be involved in environmental stress response.</text>
</comment>
<sequence length="136" mass="15801">MFSSPSFLGCPGYGDTEVVFVYGSSQLVAFWVGCLRLYAWEKKLYDEVKAGGSTQKIYKRKCSQLRNKDMRREVNWCSKCKRKLGLIGFRYRCGKMFCSNHRYSDRHECRFDYKAAGRAMIAKENPVVKPARILKV</sequence>
<keyword evidence="3 5" id="KW-0863">Zinc-finger</keyword>
<keyword evidence="6" id="KW-0472">Membrane</keyword>
<gene>
    <name evidence="8" type="primary">SAP5_2</name>
    <name evidence="8" type="ORF">CK203_117188</name>
</gene>
<keyword evidence="6" id="KW-0812">Transmembrane</keyword>
<evidence type="ECO:0000259" key="7">
    <source>
        <dbReference type="PROSITE" id="PS51039"/>
    </source>
</evidence>